<accession>A0A917R2A4</accession>
<protein>
    <submittedName>
        <fullName evidence="1">Uncharacterized protein</fullName>
    </submittedName>
</protein>
<evidence type="ECO:0000313" key="2">
    <source>
        <dbReference type="Proteomes" id="UP000645217"/>
    </source>
</evidence>
<sequence>MNLRSAAFAPAEGLTFPLLSDMDARLAAALRLPTFRAGQALRLKRVILVVDATRLVRHVIYPVLDISAALREAVAAAEERAMAGHGGVDEV</sequence>
<evidence type="ECO:0000313" key="1">
    <source>
        <dbReference type="EMBL" id="GGK85519.1"/>
    </source>
</evidence>
<dbReference type="SUPFAM" id="SSF52833">
    <property type="entry name" value="Thioredoxin-like"/>
    <property type="match status" value="1"/>
</dbReference>
<dbReference type="RefSeq" id="WP_203968498.1">
    <property type="nucleotide sequence ID" value="NZ_BMNT01000015.1"/>
</dbReference>
<dbReference type="Gene3D" id="3.40.30.10">
    <property type="entry name" value="Glutaredoxin"/>
    <property type="match status" value="1"/>
</dbReference>
<reference evidence="1" key="1">
    <citation type="journal article" date="2014" name="Int. J. Syst. Evol. Microbiol.">
        <title>Complete genome sequence of Corynebacterium casei LMG S-19264T (=DSM 44701T), isolated from a smear-ripened cheese.</title>
        <authorList>
            <consortium name="US DOE Joint Genome Institute (JGI-PGF)"/>
            <person name="Walter F."/>
            <person name="Albersmeier A."/>
            <person name="Kalinowski J."/>
            <person name="Ruckert C."/>
        </authorList>
    </citation>
    <scope>NUCLEOTIDE SEQUENCE</scope>
    <source>
        <strain evidence="1">JCM 13064</strain>
    </source>
</reference>
<organism evidence="1 2">
    <name type="scientific">Sphaerisporangium melleum</name>
    <dbReference type="NCBI Taxonomy" id="321316"/>
    <lineage>
        <taxon>Bacteria</taxon>
        <taxon>Bacillati</taxon>
        <taxon>Actinomycetota</taxon>
        <taxon>Actinomycetes</taxon>
        <taxon>Streptosporangiales</taxon>
        <taxon>Streptosporangiaceae</taxon>
        <taxon>Sphaerisporangium</taxon>
    </lineage>
</organism>
<dbReference type="EMBL" id="BMNT01000015">
    <property type="protein sequence ID" value="GGK85519.1"/>
    <property type="molecule type" value="Genomic_DNA"/>
</dbReference>
<reference evidence="1" key="2">
    <citation type="submission" date="2020-09" db="EMBL/GenBank/DDBJ databases">
        <authorList>
            <person name="Sun Q."/>
            <person name="Ohkuma M."/>
        </authorList>
    </citation>
    <scope>NUCLEOTIDE SEQUENCE</scope>
    <source>
        <strain evidence="1">JCM 13064</strain>
    </source>
</reference>
<comment type="caution">
    <text evidence="1">The sequence shown here is derived from an EMBL/GenBank/DDBJ whole genome shotgun (WGS) entry which is preliminary data.</text>
</comment>
<dbReference type="AlphaFoldDB" id="A0A917R2A4"/>
<proteinExistence type="predicted"/>
<name>A0A917R2A4_9ACTN</name>
<keyword evidence="2" id="KW-1185">Reference proteome</keyword>
<gene>
    <name evidence="1" type="ORF">GCM10007964_30020</name>
</gene>
<dbReference type="Proteomes" id="UP000645217">
    <property type="component" value="Unassembled WGS sequence"/>
</dbReference>
<dbReference type="InterPro" id="IPR036249">
    <property type="entry name" value="Thioredoxin-like_sf"/>
</dbReference>